<comment type="caution">
    <text evidence="4">The sequence shown here is derived from an EMBL/GenBank/DDBJ whole genome shotgun (WGS) entry which is preliminary data.</text>
</comment>
<dbReference type="InterPro" id="IPR027417">
    <property type="entry name" value="P-loop_NTPase"/>
</dbReference>
<evidence type="ECO:0000256" key="1">
    <source>
        <dbReference type="ARBA" id="ARBA00022741"/>
    </source>
</evidence>
<keyword evidence="5" id="KW-1185">Reference proteome</keyword>
<evidence type="ECO:0000313" key="5">
    <source>
        <dbReference type="Proteomes" id="UP001168098"/>
    </source>
</evidence>
<dbReference type="FunFam" id="3.40.50.300:FF:002861">
    <property type="entry name" value="Cell division control protein 48 homolog E"/>
    <property type="match status" value="1"/>
</dbReference>
<keyword evidence="1" id="KW-0547">Nucleotide-binding</keyword>
<dbReference type="EMBL" id="JARBHA010000004">
    <property type="protein sequence ID" value="KAJ9702070.1"/>
    <property type="molecule type" value="Genomic_DNA"/>
</dbReference>
<dbReference type="InterPro" id="IPR050221">
    <property type="entry name" value="26S_Proteasome_ATPase"/>
</dbReference>
<reference evidence="4 5" key="1">
    <citation type="journal article" date="2023" name="BMC Biotechnol.">
        <title>Vitis rotundifolia cv Carlos genome sequencing.</title>
        <authorList>
            <person name="Huff M."/>
            <person name="Hulse-Kemp A."/>
            <person name="Scheffler B."/>
            <person name="Youngblood R."/>
            <person name="Simpson S."/>
            <person name="Babiker E."/>
            <person name="Staton M."/>
        </authorList>
    </citation>
    <scope>NUCLEOTIDE SEQUENCE [LARGE SCALE GENOMIC DNA]</scope>
    <source>
        <tissue evidence="4">Leaf</tissue>
    </source>
</reference>
<name>A0AA39E0D7_VITRO</name>
<protein>
    <recommendedName>
        <fullName evidence="3">ATPase AAA-type core domain-containing protein</fullName>
    </recommendedName>
</protein>
<accession>A0AA39E0D7</accession>
<feature type="domain" description="ATPase AAA-type core" evidence="3">
    <location>
        <begin position="50"/>
        <end position="150"/>
    </location>
</feature>
<dbReference type="Gene3D" id="3.40.50.300">
    <property type="entry name" value="P-loop containing nucleotide triphosphate hydrolases"/>
    <property type="match status" value="1"/>
</dbReference>
<dbReference type="SUPFAM" id="SSF52540">
    <property type="entry name" value="P-loop containing nucleoside triphosphate hydrolases"/>
    <property type="match status" value="1"/>
</dbReference>
<dbReference type="Pfam" id="PF00004">
    <property type="entry name" value="AAA"/>
    <property type="match status" value="1"/>
</dbReference>
<dbReference type="InterPro" id="IPR003959">
    <property type="entry name" value="ATPase_AAA_core"/>
</dbReference>
<dbReference type="AlphaFoldDB" id="A0AA39E0D7"/>
<evidence type="ECO:0000256" key="2">
    <source>
        <dbReference type="ARBA" id="ARBA00022840"/>
    </source>
</evidence>
<organism evidence="4 5">
    <name type="scientific">Vitis rotundifolia</name>
    <name type="common">Muscadine grape</name>
    <dbReference type="NCBI Taxonomy" id="103349"/>
    <lineage>
        <taxon>Eukaryota</taxon>
        <taxon>Viridiplantae</taxon>
        <taxon>Streptophyta</taxon>
        <taxon>Embryophyta</taxon>
        <taxon>Tracheophyta</taxon>
        <taxon>Spermatophyta</taxon>
        <taxon>Magnoliopsida</taxon>
        <taxon>eudicotyledons</taxon>
        <taxon>Gunneridae</taxon>
        <taxon>Pentapetalae</taxon>
        <taxon>rosids</taxon>
        <taxon>Vitales</taxon>
        <taxon>Vitaceae</taxon>
        <taxon>Viteae</taxon>
        <taxon>Vitis</taxon>
    </lineage>
</organism>
<proteinExistence type="predicted"/>
<sequence length="150" mass="16597">MMTVEEKPDVTYNDVGECKEQIEIMREVVELPMLHPEKFVKLGIDPPKGVLCYGPPGTGKTLLPRPVADRTDAYFIFGEGARMVRELFQMARSKKACIAFFDAVDAIGGARFDDGVGGDNEVHCTMLEIVNQLDGFDARGNIKVLMATNR</sequence>
<dbReference type="GO" id="GO:0005524">
    <property type="term" value="F:ATP binding"/>
    <property type="evidence" value="ECO:0007669"/>
    <property type="project" value="UniProtKB-KW"/>
</dbReference>
<dbReference type="Proteomes" id="UP001168098">
    <property type="component" value="Unassembled WGS sequence"/>
</dbReference>
<keyword evidence="2" id="KW-0067">ATP-binding</keyword>
<dbReference type="PANTHER" id="PTHR23073">
    <property type="entry name" value="26S PROTEASOME REGULATORY SUBUNIT"/>
    <property type="match status" value="1"/>
</dbReference>
<evidence type="ECO:0000259" key="3">
    <source>
        <dbReference type="Pfam" id="PF00004"/>
    </source>
</evidence>
<evidence type="ECO:0000313" key="4">
    <source>
        <dbReference type="EMBL" id="KAJ9702070.1"/>
    </source>
</evidence>
<gene>
    <name evidence="4" type="ORF">PVL29_004016</name>
</gene>
<dbReference type="GO" id="GO:0016887">
    <property type="term" value="F:ATP hydrolysis activity"/>
    <property type="evidence" value="ECO:0007669"/>
    <property type="project" value="InterPro"/>
</dbReference>